<sequence length="736" mass="79748">MVCESDVHVSLALPVALPVGLLGGLIFIVLITFACVYKRVFRELEANRIARTQRKELTLCMTDVAGSTALWEWDAVVMNKALAIQEECLRGLLPRHFGHEIYTEGDAFLLSFHDPLDGVRFVIDLQKELLKLTWPAELLQRPQAASISVPGPNGDCLIFAGLRLRAVLHTGWPTSIETHQTTRHISYSGPMVELTEALTALPSGGQCIMSGQTYQRAFPQLQALAALAEDSQRKGRAEARTRWTAVARLAWSRMLGMRSGRPHKLESQQLPTAGTSQASLDGLGVQQIAASSSAGRAAHEALPKSMADTPALDDSDLSLTFLDMGSWRFHGFSDSELRESAPGSAALQGLQIMQMLPSGLLIRAQHFDRFSGGQQVMPSFLEAPGSRMATFLRPHQHAELSNPLKANVVVAFCSPCRTGEGQDILAQAALHQYQSCIRTSLLLLGGYECQEMHGTFMLAFHSSRAAAEWAISAQLCLLRLSSSSGSETVSDHLGRTRALVARIGIAEGPMIKICPHKATGRADYFGQAVNRAARLREAAGPGQIVVEGTMLETLVAQWDGSLEPEALSGPSQQLAIENFCRLTDCKGVPDRRCSMQETSGPTGTIVRVLHKTNSKIKLRLPTTGVNLNATLLGTYLLKGIPGNHSIWRIMPQQLEARLAQTSKHSSVQKLPRGHIVRRYEMRGLTGEARLACSSLRTGGGSSNFGFAVSGRSTCSLCAYTTGLHISSKVCSAHSSS</sequence>
<feature type="transmembrane region" description="Helical" evidence="1">
    <location>
        <begin position="15"/>
        <end position="37"/>
    </location>
</feature>
<protein>
    <recommendedName>
        <fullName evidence="2">Guanylate cyclase domain-containing protein</fullName>
    </recommendedName>
</protein>
<evidence type="ECO:0000256" key="1">
    <source>
        <dbReference type="SAM" id="Phobius"/>
    </source>
</evidence>
<dbReference type="InterPro" id="IPR029787">
    <property type="entry name" value="Nucleotide_cyclase"/>
</dbReference>
<keyword evidence="4" id="KW-1185">Reference proteome</keyword>
<keyword evidence="1" id="KW-0812">Transmembrane</keyword>
<dbReference type="Proteomes" id="UP001485043">
    <property type="component" value="Unassembled WGS sequence"/>
</dbReference>
<keyword evidence="1" id="KW-1133">Transmembrane helix</keyword>
<dbReference type="PROSITE" id="PS50125">
    <property type="entry name" value="GUANYLATE_CYCLASE_2"/>
    <property type="match status" value="1"/>
</dbReference>
<reference evidence="3 4" key="1">
    <citation type="journal article" date="2024" name="Nat. Commun.">
        <title>Phylogenomics reveals the evolutionary origins of lichenization in chlorophyte algae.</title>
        <authorList>
            <person name="Puginier C."/>
            <person name="Libourel C."/>
            <person name="Otte J."/>
            <person name="Skaloud P."/>
            <person name="Haon M."/>
            <person name="Grisel S."/>
            <person name="Petersen M."/>
            <person name="Berrin J.G."/>
            <person name="Delaux P.M."/>
            <person name="Dal Grande F."/>
            <person name="Keller J."/>
        </authorList>
    </citation>
    <scope>NUCLEOTIDE SEQUENCE [LARGE SCALE GENOMIC DNA]</scope>
    <source>
        <strain evidence="3 4">SAG 2523</strain>
    </source>
</reference>
<dbReference type="EMBL" id="JALJOV010001611">
    <property type="protein sequence ID" value="KAK9845584.1"/>
    <property type="molecule type" value="Genomic_DNA"/>
</dbReference>
<dbReference type="Gene3D" id="3.30.70.1230">
    <property type="entry name" value="Nucleotide cyclase"/>
    <property type="match status" value="2"/>
</dbReference>
<proteinExistence type="predicted"/>
<evidence type="ECO:0000259" key="2">
    <source>
        <dbReference type="PROSITE" id="PS50125"/>
    </source>
</evidence>
<organism evidence="3 4">
    <name type="scientific">Apatococcus fuscideae</name>
    <dbReference type="NCBI Taxonomy" id="2026836"/>
    <lineage>
        <taxon>Eukaryota</taxon>
        <taxon>Viridiplantae</taxon>
        <taxon>Chlorophyta</taxon>
        <taxon>core chlorophytes</taxon>
        <taxon>Trebouxiophyceae</taxon>
        <taxon>Chlorellales</taxon>
        <taxon>Chlorellaceae</taxon>
        <taxon>Apatococcus</taxon>
    </lineage>
</organism>
<dbReference type="AlphaFoldDB" id="A0AAW1SHZ1"/>
<dbReference type="SUPFAM" id="SSF55073">
    <property type="entry name" value="Nucleotide cyclase"/>
    <property type="match status" value="2"/>
</dbReference>
<dbReference type="InterPro" id="IPR050697">
    <property type="entry name" value="Adenylyl/Guanylyl_Cyclase_3/4"/>
</dbReference>
<feature type="domain" description="Guanylate cyclase" evidence="2">
    <location>
        <begin position="502"/>
        <end position="536"/>
    </location>
</feature>
<accession>A0AAW1SHZ1</accession>
<evidence type="ECO:0000313" key="3">
    <source>
        <dbReference type="EMBL" id="KAK9845584.1"/>
    </source>
</evidence>
<comment type="caution">
    <text evidence="3">The sequence shown here is derived from an EMBL/GenBank/DDBJ whole genome shotgun (WGS) entry which is preliminary data.</text>
</comment>
<gene>
    <name evidence="3" type="ORF">WJX84_001129</name>
</gene>
<dbReference type="GO" id="GO:0009190">
    <property type="term" value="P:cyclic nucleotide biosynthetic process"/>
    <property type="evidence" value="ECO:0007669"/>
    <property type="project" value="InterPro"/>
</dbReference>
<name>A0AAW1SHZ1_9CHLO</name>
<keyword evidence="1" id="KW-0472">Membrane</keyword>
<dbReference type="InterPro" id="IPR001054">
    <property type="entry name" value="A/G_cyclase"/>
</dbReference>
<dbReference type="PANTHER" id="PTHR43081:SF1">
    <property type="entry name" value="ADENYLATE CYCLASE, TERMINAL-DIFFERENTIATION SPECIFIC"/>
    <property type="match status" value="1"/>
</dbReference>
<dbReference type="GO" id="GO:0035556">
    <property type="term" value="P:intracellular signal transduction"/>
    <property type="evidence" value="ECO:0007669"/>
    <property type="project" value="InterPro"/>
</dbReference>
<evidence type="ECO:0000313" key="4">
    <source>
        <dbReference type="Proteomes" id="UP001485043"/>
    </source>
</evidence>
<dbReference type="Pfam" id="PF00211">
    <property type="entry name" value="Guanylate_cyc"/>
    <property type="match status" value="1"/>
</dbReference>
<dbReference type="PANTHER" id="PTHR43081">
    <property type="entry name" value="ADENYLATE CYCLASE, TERMINAL-DIFFERENTIATION SPECIFIC-RELATED"/>
    <property type="match status" value="1"/>
</dbReference>